<dbReference type="PRINTS" id="PR00385">
    <property type="entry name" value="P450"/>
</dbReference>
<dbReference type="PRINTS" id="PR00463">
    <property type="entry name" value="EP450I"/>
</dbReference>
<dbReference type="Proteomes" id="UP001479436">
    <property type="component" value="Unassembled WGS sequence"/>
</dbReference>
<feature type="chain" id="PRO_5045990892" description="Cytochrome P450" evidence="4">
    <location>
        <begin position="17"/>
        <end position="534"/>
    </location>
</feature>
<keyword evidence="3" id="KW-0560">Oxidoreductase</keyword>
<dbReference type="EMBL" id="JASJQH010006999">
    <property type="protein sequence ID" value="KAK9720907.1"/>
    <property type="molecule type" value="Genomic_DNA"/>
</dbReference>
<evidence type="ECO:0000256" key="1">
    <source>
        <dbReference type="ARBA" id="ARBA00022723"/>
    </source>
</evidence>
<dbReference type="InterPro" id="IPR002401">
    <property type="entry name" value="Cyt_P450_E_grp-I"/>
</dbReference>
<keyword evidence="3" id="KW-0349">Heme</keyword>
<evidence type="ECO:0000313" key="6">
    <source>
        <dbReference type="Proteomes" id="UP001479436"/>
    </source>
</evidence>
<evidence type="ECO:0000256" key="3">
    <source>
        <dbReference type="RuleBase" id="RU000461"/>
    </source>
</evidence>
<dbReference type="Gene3D" id="1.10.630.10">
    <property type="entry name" value="Cytochrome P450"/>
    <property type="match status" value="1"/>
</dbReference>
<proteinExistence type="inferred from homology"/>
<dbReference type="InterPro" id="IPR017972">
    <property type="entry name" value="Cyt_P450_CS"/>
</dbReference>
<dbReference type="Pfam" id="PF00067">
    <property type="entry name" value="p450"/>
    <property type="match status" value="1"/>
</dbReference>
<gene>
    <name evidence="5" type="ORF">K7432_003855</name>
</gene>
<dbReference type="InterPro" id="IPR001128">
    <property type="entry name" value="Cyt_P450"/>
</dbReference>
<keyword evidence="2 3" id="KW-0408">Iron</keyword>
<dbReference type="SUPFAM" id="SSF48264">
    <property type="entry name" value="Cytochrome P450"/>
    <property type="match status" value="1"/>
</dbReference>
<comment type="similarity">
    <text evidence="3">Belongs to the cytochrome P450 family.</text>
</comment>
<name>A0ABR2W5T1_9FUNG</name>
<evidence type="ECO:0000256" key="2">
    <source>
        <dbReference type="ARBA" id="ARBA00023004"/>
    </source>
</evidence>
<comment type="caution">
    <text evidence="5">The sequence shown here is derived from an EMBL/GenBank/DDBJ whole genome shotgun (WGS) entry which is preliminary data.</text>
</comment>
<feature type="signal peptide" evidence="4">
    <location>
        <begin position="1"/>
        <end position="16"/>
    </location>
</feature>
<evidence type="ECO:0008006" key="7">
    <source>
        <dbReference type="Google" id="ProtNLM"/>
    </source>
</evidence>
<dbReference type="PANTHER" id="PTHR24301:SF2">
    <property type="entry name" value="THROMBOXANE-A SYNTHASE"/>
    <property type="match status" value="1"/>
</dbReference>
<keyword evidence="3" id="KW-0503">Monooxygenase</keyword>
<dbReference type="InterPro" id="IPR036396">
    <property type="entry name" value="Cyt_P450_sf"/>
</dbReference>
<accession>A0ABR2W5T1</accession>
<keyword evidence="4" id="KW-0732">Signal</keyword>
<reference evidence="5 6" key="1">
    <citation type="submission" date="2023-04" db="EMBL/GenBank/DDBJ databases">
        <title>Genome of Basidiobolus ranarum AG-B5.</title>
        <authorList>
            <person name="Stajich J.E."/>
            <person name="Carter-House D."/>
            <person name="Gryganskyi A."/>
        </authorList>
    </citation>
    <scope>NUCLEOTIDE SEQUENCE [LARGE SCALE GENOMIC DNA]</scope>
    <source>
        <strain evidence="5 6">AG-B5</strain>
    </source>
</reference>
<dbReference type="PROSITE" id="PS00086">
    <property type="entry name" value="CYTOCHROME_P450"/>
    <property type="match status" value="1"/>
</dbReference>
<keyword evidence="6" id="KW-1185">Reference proteome</keyword>
<evidence type="ECO:0000313" key="5">
    <source>
        <dbReference type="EMBL" id="KAK9720907.1"/>
    </source>
</evidence>
<protein>
    <recommendedName>
        <fullName evidence="7">Cytochrome P450</fullName>
    </recommendedName>
</protein>
<dbReference type="PANTHER" id="PTHR24301">
    <property type="entry name" value="THROMBOXANE-A SYNTHASE"/>
    <property type="match status" value="1"/>
</dbReference>
<organism evidence="5 6">
    <name type="scientific">Basidiobolus ranarum</name>
    <dbReference type="NCBI Taxonomy" id="34480"/>
    <lineage>
        <taxon>Eukaryota</taxon>
        <taxon>Fungi</taxon>
        <taxon>Fungi incertae sedis</taxon>
        <taxon>Zoopagomycota</taxon>
        <taxon>Entomophthoromycotina</taxon>
        <taxon>Basidiobolomycetes</taxon>
        <taxon>Basidiobolales</taxon>
        <taxon>Basidiobolaceae</taxon>
        <taxon>Basidiobolus</taxon>
    </lineage>
</organism>
<sequence>MILTLILVSLAFYVFWDTYLKNSQYSHIPGPKGIPIFGNVFQMRFEYLIRDFEAWAWKYGKVFRLNLAHKPCLVISDMQMCLEILKARPDGFSRGAGLAKVAEELKINGIFTHEGEEWRHSRYWIASAFSPAKVREFKKCVWHHSKKLQEKLRDISEQQTSLLAAKHKDISDSKFSIKNQYDGKDMTDSIISEIQSTVLSIICDISFSWGENNFLSHDIISRSKVFMARMFERAHAMFPIWKFYKGEKDTIAESMRDEFSKRIQALIDSGYKSQGTQGSRTLLESLMNSTLEAEGETDDLSEKRRRMHRLTDDQLKANLLTVIMAGYETTATVMSWVLYELAKNPQYQERIRAELKQTFGDVNQLDIDQDLTVIEKVLNSPDVHIPFTYALIQESHRIHSVAPIFQLTALKDHEIQGVKITQGTELFLLTRVATLRSWPTADPFKFNPGQWLGENGESEDQIKTMNQLGLTFGYGPRVCPGRHLAETELVVLTSLIAGNFQLSLIDTPPAEEPVMEKMQFTTYPANIHIRIKSI</sequence>
<evidence type="ECO:0000256" key="4">
    <source>
        <dbReference type="SAM" id="SignalP"/>
    </source>
</evidence>
<keyword evidence="1 3" id="KW-0479">Metal-binding</keyword>